<reference evidence="2 3" key="1">
    <citation type="submission" date="2019-07" db="EMBL/GenBank/DDBJ databases">
        <authorList>
            <person name="Jastrzebski P J."/>
            <person name="Paukszto L."/>
            <person name="Jastrzebski P J."/>
        </authorList>
    </citation>
    <scope>NUCLEOTIDE SEQUENCE [LARGE SCALE GENOMIC DNA]</scope>
    <source>
        <strain evidence="2 3">WMS-il1</strain>
    </source>
</reference>
<feature type="non-terminal residue" evidence="2">
    <location>
        <position position="1"/>
    </location>
</feature>
<feature type="compositionally biased region" description="Polar residues" evidence="1">
    <location>
        <begin position="825"/>
        <end position="840"/>
    </location>
</feature>
<evidence type="ECO:0000313" key="3">
    <source>
        <dbReference type="Proteomes" id="UP000321570"/>
    </source>
</evidence>
<sequence>YNPTNRTINSPFRILLKFSENVRIVDLTRFRNGNDLKTILLLSANIRQVQATPDQQQRQEASIIGNILELPDARNEEEGGEQHQSSNDFSSSNSVQIGGRFRLCRNCRIAHIPTTIAPDLLLKMSQYLPGRDIDSFCPRTLSSTTLDTELDVQMNQNASVCWRPSSRNLTGAFEVGLNNEHLEKNINRSPLLSDVAVKEEGHPASMENQLPNHSPVFEEEQLIQGNFSYSLLQISTRMTPLEVPDNSLLFQECEKIDLPAGPIHSNEIVKLREEDDNNSFVISPRKSSILEETDETLLMMCEQDQSLQHGADTYVCADNVSGGNELPVQSNIEENHYISDLDNPTASETAEHYSPLQFPQRSPILEDDEATSPLRCEQEHSSQGSYATQICAEDSPNEYDSRVQSNVEGYYSPSKLYGSGLIGLSYLRRPLSPEVVSLAGPRKQTEEKERRKTRLPRRASLVAREAIGLSMKALFTPTKLTSDRVFEKSHSQSMVSASRQRSPEVAENSFEHSEEILRSRRPGRWAFQVARDSINPTLMGNNTPSQVHSDQAFINDSELGRRSASYGEWSVDSSSNNGSCKLILRRVNRTLQTDVESASSYSSPRARSLPHILRSTQTKSNVSTPLSSIEETEDENTDTPKARKQESSCGNMLTDCRNNANETLRPLRRKSSTLQGRSRNIPSSDESDDDETPKQRRRKSVGVRKRFSSPPFTEGKGLASFVQKTKQRRRISQLVSSDTSPDKENTLGSPVQKRTRRRIIMDTSNESSSSNKENKGDTFSKSKGVWRRLNFDSSDSASSVTTGDSDAHKAKRRRRRRRRTRTCRQNSLVRSSSASPILQD</sequence>
<feature type="compositionally biased region" description="Polar residues" evidence="1">
    <location>
        <begin position="614"/>
        <end position="629"/>
    </location>
</feature>
<feature type="region of interest" description="Disordered" evidence="1">
    <location>
        <begin position="594"/>
        <end position="840"/>
    </location>
</feature>
<dbReference type="AlphaFoldDB" id="A0A564YQ63"/>
<dbReference type="EMBL" id="CABIJS010000333">
    <property type="protein sequence ID" value="VUZ49432.1"/>
    <property type="molecule type" value="Genomic_DNA"/>
</dbReference>
<keyword evidence="3" id="KW-1185">Reference proteome</keyword>
<feature type="region of interest" description="Disordered" evidence="1">
    <location>
        <begin position="491"/>
        <end position="510"/>
    </location>
</feature>
<name>A0A564YQ63_HYMDI</name>
<feature type="compositionally biased region" description="Low complexity" evidence="1">
    <location>
        <begin position="597"/>
        <end position="607"/>
    </location>
</feature>
<proteinExistence type="predicted"/>
<organism evidence="2 3">
    <name type="scientific">Hymenolepis diminuta</name>
    <name type="common">Rat tapeworm</name>
    <dbReference type="NCBI Taxonomy" id="6216"/>
    <lineage>
        <taxon>Eukaryota</taxon>
        <taxon>Metazoa</taxon>
        <taxon>Spiralia</taxon>
        <taxon>Lophotrochozoa</taxon>
        <taxon>Platyhelminthes</taxon>
        <taxon>Cestoda</taxon>
        <taxon>Eucestoda</taxon>
        <taxon>Cyclophyllidea</taxon>
        <taxon>Hymenolepididae</taxon>
        <taxon>Hymenolepis</taxon>
    </lineage>
</organism>
<feature type="region of interest" description="Disordered" evidence="1">
    <location>
        <begin position="369"/>
        <end position="399"/>
    </location>
</feature>
<feature type="compositionally biased region" description="Polar residues" evidence="1">
    <location>
        <begin position="647"/>
        <end position="662"/>
    </location>
</feature>
<gene>
    <name evidence="2" type="ORF">WMSIL1_LOCUS8563</name>
</gene>
<accession>A0A564YQ63</accession>
<evidence type="ECO:0000313" key="2">
    <source>
        <dbReference type="EMBL" id="VUZ49432.1"/>
    </source>
</evidence>
<feature type="compositionally biased region" description="Basic residues" evidence="1">
    <location>
        <begin position="695"/>
        <end position="707"/>
    </location>
</feature>
<feature type="compositionally biased region" description="Basic residues" evidence="1">
    <location>
        <begin position="809"/>
        <end position="822"/>
    </location>
</feature>
<feature type="compositionally biased region" description="Polar residues" evidence="1">
    <location>
        <begin position="791"/>
        <end position="804"/>
    </location>
</feature>
<feature type="compositionally biased region" description="Basic and acidic residues" evidence="1">
    <location>
        <begin position="501"/>
        <end position="510"/>
    </location>
</feature>
<dbReference type="Proteomes" id="UP000321570">
    <property type="component" value="Unassembled WGS sequence"/>
</dbReference>
<protein>
    <submittedName>
        <fullName evidence="2">Uncharacterized protein</fullName>
    </submittedName>
</protein>
<evidence type="ECO:0000256" key="1">
    <source>
        <dbReference type="SAM" id="MobiDB-lite"/>
    </source>
</evidence>
<feature type="compositionally biased region" description="Polar residues" evidence="1">
    <location>
        <begin position="672"/>
        <end position="682"/>
    </location>
</feature>
<feature type="compositionally biased region" description="Polar residues" evidence="1">
    <location>
        <begin position="491"/>
        <end position="500"/>
    </location>
</feature>